<evidence type="ECO:0000313" key="4">
    <source>
        <dbReference type="Proteomes" id="UP000296469"/>
    </source>
</evidence>
<dbReference type="GO" id="GO:0003723">
    <property type="term" value="F:RNA binding"/>
    <property type="evidence" value="ECO:0007669"/>
    <property type="project" value="InterPro"/>
</dbReference>
<dbReference type="Pfam" id="PF03861">
    <property type="entry name" value="ANTAR"/>
    <property type="match status" value="1"/>
</dbReference>
<evidence type="ECO:0000256" key="1">
    <source>
        <dbReference type="SAM" id="MobiDB-lite"/>
    </source>
</evidence>
<protein>
    <submittedName>
        <fullName evidence="3">ANTAR domain-containing protein</fullName>
    </submittedName>
</protein>
<gene>
    <name evidence="3" type="ORF">E5225_09225</name>
</gene>
<evidence type="ECO:0000259" key="2">
    <source>
        <dbReference type="PROSITE" id="PS50921"/>
    </source>
</evidence>
<sequence>MSTTIRDDRPVGRDVPAPLSPRLRYVPSDGSWWWSPECWALHGFQAGEVVLTTELVLAHVDPQDRDRWWATLSGATDQPVPGRFRMRDAQGAEHHVAAVCRRTDDGALEADLVDVTALVAAEGSRLASAQIAASAASRATIEQAKGLLSAAFGVPPEVGFAVLREASMRSNVSLRTIAEGIVEHVVHRAVRVESLAAALEPYLLGVGPGDVRDPA</sequence>
<dbReference type="Gene3D" id="1.10.10.10">
    <property type="entry name" value="Winged helix-like DNA-binding domain superfamily/Winged helix DNA-binding domain"/>
    <property type="match status" value="1"/>
</dbReference>
<dbReference type="OrthoDB" id="3787288at2"/>
<dbReference type="SMART" id="SM01012">
    <property type="entry name" value="ANTAR"/>
    <property type="match status" value="1"/>
</dbReference>
<keyword evidence="4" id="KW-1185">Reference proteome</keyword>
<feature type="region of interest" description="Disordered" evidence="1">
    <location>
        <begin position="1"/>
        <end position="20"/>
    </location>
</feature>
<feature type="domain" description="ANTAR" evidence="2">
    <location>
        <begin position="121"/>
        <end position="182"/>
    </location>
</feature>
<evidence type="ECO:0000313" key="3">
    <source>
        <dbReference type="EMBL" id="QCB93712.1"/>
    </source>
</evidence>
<dbReference type="InterPro" id="IPR036388">
    <property type="entry name" value="WH-like_DNA-bd_sf"/>
</dbReference>
<organism evidence="3 4">
    <name type="scientific">Cellulomonas shaoxiangyii</name>
    <dbReference type="NCBI Taxonomy" id="2566013"/>
    <lineage>
        <taxon>Bacteria</taxon>
        <taxon>Bacillati</taxon>
        <taxon>Actinomycetota</taxon>
        <taxon>Actinomycetes</taxon>
        <taxon>Micrococcales</taxon>
        <taxon>Cellulomonadaceae</taxon>
        <taxon>Cellulomonas</taxon>
    </lineage>
</organism>
<dbReference type="InterPro" id="IPR005561">
    <property type="entry name" value="ANTAR"/>
</dbReference>
<dbReference type="EMBL" id="CP039291">
    <property type="protein sequence ID" value="QCB93712.1"/>
    <property type="molecule type" value="Genomic_DNA"/>
</dbReference>
<dbReference type="AlphaFoldDB" id="A0A4P7SI21"/>
<dbReference type="RefSeq" id="WP_135974782.1">
    <property type="nucleotide sequence ID" value="NZ_CP039291.1"/>
</dbReference>
<dbReference type="PROSITE" id="PS50921">
    <property type="entry name" value="ANTAR"/>
    <property type="match status" value="1"/>
</dbReference>
<accession>A0A4P7SI21</accession>
<reference evidence="3 4" key="1">
    <citation type="submission" date="2019-04" db="EMBL/GenBank/DDBJ databases">
        <title>Isolation and identification of Cellulomonas shaoxiangyii sp. Nov. isolated from feces of the Tibetan antelopes (Pantholops hodgsonii) in the Qinghai-Tibet plateau of China.</title>
        <authorList>
            <person name="Tian Z."/>
        </authorList>
    </citation>
    <scope>NUCLEOTIDE SEQUENCE [LARGE SCALE GENOMIC DNA]</scope>
    <source>
        <strain evidence="3 4">Z28</strain>
    </source>
</reference>
<proteinExistence type="predicted"/>
<feature type="compositionally biased region" description="Basic and acidic residues" evidence="1">
    <location>
        <begin position="1"/>
        <end position="12"/>
    </location>
</feature>
<dbReference type="Proteomes" id="UP000296469">
    <property type="component" value="Chromosome"/>
</dbReference>
<dbReference type="KEGG" id="celz:E5225_09225"/>
<name>A0A4P7SI21_9CELL</name>
<dbReference type="Gene3D" id="3.30.450.20">
    <property type="entry name" value="PAS domain"/>
    <property type="match status" value="1"/>
</dbReference>